<comment type="caution">
    <text evidence="2">The sequence shown here is derived from an EMBL/GenBank/DDBJ whole genome shotgun (WGS) entry which is preliminary data.</text>
</comment>
<keyword evidence="3" id="KW-1185">Reference proteome</keyword>
<organism evidence="2 3">
    <name type="scientific">Nocardia goodfellowii</name>
    <dbReference type="NCBI Taxonomy" id="882446"/>
    <lineage>
        <taxon>Bacteria</taxon>
        <taxon>Bacillati</taxon>
        <taxon>Actinomycetota</taxon>
        <taxon>Actinomycetes</taxon>
        <taxon>Mycobacteriales</taxon>
        <taxon>Nocardiaceae</taxon>
        <taxon>Nocardia</taxon>
    </lineage>
</organism>
<proteinExistence type="predicted"/>
<dbReference type="Gene3D" id="1.20.1290.10">
    <property type="entry name" value="AhpD-like"/>
    <property type="match status" value="1"/>
</dbReference>
<accession>A0ABS4QLI5</accession>
<reference evidence="2 3" key="1">
    <citation type="submission" date="2021-03" db="EMBL/GenBank/DDBJ databases">
        <title>Sequencing the genomes of 1000 actinobacteria strains.</title>
        <authorList>
            <person name="Klenk H.-P."/>
        </authorList>
    </citation>
    <scope>NUCLEOTIDE SEQUENCE [LARGE SCALE GENOMIC DNA]</scope>
    <source>
        <strain evidence="2 3">DSM 45516</strain>
    </source>
</reference>
<feature type="domain" description="Carboxymuconolactone decarboxylase-like" evidence="1">
    <location>
        <begin position="50"/>
        <end position="132"/>
    </location>
</feature>
<name>A0ABS4QLI5_9NOCA</name>
<dbReference type="Pfam" id="PF02627">
    <property type="entry name" value="CMD"/>
    <property type="match status" value="1"/>
</dbReference>
<dbReference type="PANTHER" id="PTHR34846">
    <property type="entry name" value="4-CARBOXYMUCONOLACTONE DECARBOXYLASE FAMILY PROTEIN (AFU_ORTHOLOGUE AFUA_6G11590)"/>
    <property type="match status" value="1"/>
</dbReference>
<dbReference type="SUPFAM" id="SSF69118">
    <property type="entry name" value="AhpD-like"/>
    <property type="match status" value="1"/>
</dbReference>
<dbReference type="InterPro" id="IPR003779">
    <property type="entry name" value="CMD-like"/>
</dbReference>
<evidence type="ECO:0000259" key="1">
    <source>
        <dbReference type="Pfam" id="PF02627"/>
    </source>
</evidence>
<dbReference type="InterPro" id="IPR029032">
    <property type="entry name" value="AhpD-like"/>
</dbReference>
<sequence>MPRIPPTPEPDWSAEMTAFIQEFRNSARTGKPKAQRQSGANLLGTLARYPALAQPFLLFNRHLLQGNSLSVRHRELLILRVAHLRGSDYEWAQHVLLAADAGLGPRDIARIAAGPDTPGWPPTEQNLLRSADELLLDGSITESTWHALAAEFTEHQLMDIVFTVGAYALVAMALRSFGVEPEPGLVPHLPVRP</sequence>
<evidence type="ECO:0000313" key="2">
    <source>
        <dbReference type="EMBL" id="MBP2192005.1"/>
    </source>
</evidence>
<evidence type="ECO:0000313" key="3">
    <source>
        <dbReference type="Proteomes" id="UP001519325"/>
    </source>
</evidence>
<dbReference type="Proteomes" id="UP001519325">
    <property type="component" value="Unassembled WGS sequence"/>
</dbReference>
<dbReference type="PANTHER" id="PTHR34846:SF5">
    <property type="entry name" value="CARBOXYMUCONOLACTONE DECARBOXYLASE-LIKE DOMAIN-CONTAINING PROTEIN"/>
    <property type="match status" value="1"/>
</dbReference>
<dbReference type="RefSeq" id="WP_209894484.1">
    <property type="nucleotide sequence ID" value="NZ_JAGGMR010000001.1"/>
</dbReference>
<dbReference type="EMBL" id="JAGGMR010000001">
    <property type="protein sequence ID" value="MBP2192005.1"/>
    <property type="molecule type" value="Genomic_DNA"/>
</dbReference>
<protein>
    <submittedName>
        <fullName evidence="2">Alkylhydroperoxidase family enzyme</fullName>
    </submittedName>
</protein>
<gene>
    <name evidence="2" type="ORF">BJ987_004906</name>
</gene>